<reference evidence="2 3" key="1">
    <citation type="journal article" date="2019" name="Genome Biol. Evol.">
        <title>Insights into the evolution of the New World diploid cottons (Gossypium, subgenus Houzingenia) based on genome sequencing.</title>
        <authorList>
            <person name="Grover C.E."/>
            <person name="Arick M.A. 2nd"/>
            <person name="Thrash A."/>
            <person name="Conover J.L."/>
            <person name="Sanders W.S."/>
            <person name="Peterson D.G."/>
            <person name="Frelichowski J.E."/>
            <person name="Scheffler J.A."/>
            <person name="Scheffler B.E."/>
            <person name="Wendel J.F."/>
        </authorList>
    </citation>
    <scope>NUCLEOTIDE SEQUENCE [LARGE SCALE GENOMIC DNA]</scope>
    <source>
        <strain evidence="2">6</strain>
        <tissue evidence="2">Leaf</tissue>
    </source>
</reference>
<comment type="caution">
    <text evidence="2">The sequence shown here is derived from an EMBL/GenBank/DDBJ whole genome shotgun (WGS) entry which is preliminary data.</text>
</comment>
<dbReference type="InterPro" id="IPR025558">
    <property type="entry name" value="DUF4283"/>
</dbReference>
<dbReference type="Pfam" id="PF14111">
    <property type="entry name" value="DUF4283"/>
    <property type="match status" value="1"/>
</dbReference>
<evidence type="ECO:0000313" key="2">
    <source>
        <dbReference type="EMBL" id="MBA0842432.1"/>
    </source>
</evidence>
<sequence length="87" mass="9883">MTDVEGNFPNLSLEDEEEQSMRVTLVNVGHLIGGISISDLNKGKFLFRLYHKVDVDRIEAGGPWNFNSHLLVTHRLKYGDDPKTMLL</sequence>
<feature type="domain" description="DUF4283" evidence="1">
    <location>
        <begin position="19"/>
        <end position="77"/>
    </location>
</feature>
<organism evidence="2 3">
    <name type="scientific">Gossypium armourianum</name>
    <dbReference type="NCBI Taxonomy" id="34283"/>
    <lineage>
        <taxon>Eukaryota</taxon>
        <taxon>Viridiplantae</taxon>
        <taxon>Streptophyta</taxon>
        <taxon>Embryophyta</taxon>
        <taxon>Tracheophyta</taxon>
        <taxon>Spermatophyta</taxon>
        <taxon>Magnoliopsida</taxon>
        <taxon>eudicotyledons</taxon>
        <taxon>Gunneridae</taxon>
        <taxon>Pentapetalae</taxon>
        <taxon>rosids</taxon>
        <taxon>malvids</taxon>
        <taxon>Malvales</taxon>
        <taxon>Malvaceae</taxon>
        <taxon>Malvoideae</taxon>
        <taxon>Gossypium</taxon>
    </lineage>
</organism>
<name>A0A7J9K7I4_9ROSI</name>
<gene>
    <name evidence="2" type="ORF">Goarm_002256</name>
</gene>
<evidence type="ECO:0000259" key="1">
    <source>
        <dbReference type="Pfam" id="PF14111"/>
    </source>
</evidence>
<evidence type="ECO:0000313" key="3">
    <source>
        <dbReference type="Proteomes" id="UP000593575"/>
    </source>
</evidence>
<keyword evidence="3" id="KW-1185">Reference proteome</keyword>
<dbReference type="AlphaFoldDB" id="A0A7J9K7I4"/>
<proteinExistence type="predicted"/>
<protein>
    <recommendedName>
        <fullName evidence="1">DUF4283 domain-containing protein</fullName>
    </recommendedName>
</protein>
<dbReference type="Proteomes" id="UP000593575">
    <property type="component" value="Unassembled WGS sequence"/>
</dbReference>
<accession>A0A7J9K7I4</accession>
<dbReference type="EMBL" id="JABFAE010000012">
    <property type="protein sequence ID" value="MBA0842432.1"/>
    <property type="molecule type" value="Genomic_DNA"/>
</dbReference>